<dbReference type="InterPro" id="IPR058831">
    <property type="entry name" value="LolA-like_dom_2nd"/>
</dbReference>
<evidence type="ECO:0000313" key="5">
    <source>
        <dbReference type="RefSeq" id="XP_022315495.1"/>
    </source>
</evidence>
<dbReference type="PANTHER" id="PTHR36902:SF1">
    <property type="entry name" value="ENRICHED IN SURFACE-LABELED PROTEOME PROTEIN 9"/>
    <property type="match status" value="1"/>
</dbReference>
<evidence type="ECO:0000259" key="3">
    <source>
        <dbReference type="PROSITE" id="PS50948"/>
    </source>
</evidence>
<name>A0A8B8CIE0_CRAVI</name>
<feature type="domain" description="Apple" evidence="3">
    <location>
        <begin position="1156"/>
        <end position="1242"/>
    </location>
</feature>
<feature type="domain" description="Apple" evidence="3">
    <location>
        <begin position="947"/>
        <end position="1024"/>
    </location>
</feature>
<dbReference type="SUPFAM" id="SSF57414">
    <property type="entry name" value="Hairpin loop containing domain-like"/>
    <property type="match status" value="4"/>
</dbReference>
<feature type="signal peptide" evidence="2">
    <location>
        <begin position="1"/>
        <end position="20"/>
    </location>
</feature>
<keyword evidence="2" id="KW-0732">Signal</keyword>
<evidence type="ECO:0000256" key="2">
    <source>
        <dbReference type="SAM" id="SignalP"/>
    </source>
</evidence>
<dbReference type="Pfam" id="PF25898">
    <property type="entry name" value="LolA_2nd_metazoa"/>
    <property type="match status" value="3"/>
</dbReference>
<gene>
    <name evidence="5" type="primary">LOC111119542</name>
</gene>
<dbReference type="InterPro" id="IPR003609">
    <property type="entry name" value="Pan_app"/>
</dbReference>
<keyword evidence="1" id="KW-0472">Membrane</keyword>
<dbReference type="PANTHER" id="PTHR36902">
    <property type="entry name" value="ENRICHED IN SURFACE-LABELED PROTEOME PROTEIN 9"/>
    <property type="match status" value="1"/>
</dbReference>
<keyword evidence="1" id="KW-0812">Transmembrane</keyword>
<dbReference type="RefSeq" id="XP_022315495.1">
    <property type="nucleotide sequence ID" value="XM_022459787.1"/>
</dbReference>
<evidence type="ECO:0000313" key="4">
    <source>
        <dbReference type="Proteomes" id="UP000694844"/>
    </source>
</evidence>
<feature type="transmembrane region" description="Helical" evidence="1">
    <location>
        <begin position="1350"/>
        <end position="1372"/>
    </location>
</feature>
<dbReference type="GeneID" id="111119542"/>
<dbReference type="Pfam" id="PF00024">
    <property type="entry name" value="PAN_1"/>
    <property type="match status" value="4"/>
</dbReference>
<dbReference type="KEGG" id="cvn:111119542"/>
<dbReference type="OrthoDB" id="5983572at2759"/>
<sequence>MALINLIVLVSVMTVTPVLVSTTSSTASPQASPKLPQIPSQFQTRIELNIVDKNTTVDVLQYFDYDGNHVRIDTLKSAVQGSIIYSFDTDEIFYVTNGFCRVGSINSSMPMSLFGEMRDDGRWHVLDSSYALKFGKSYNEMYIGQESIRGIYVNHWQSSYNWPGSNYNYTIDYYFSAAGVWNTSSSFVSVPVRAEVMGPGQSGPIHHVYDFFNFVPSLPDDVTSLFETPAGVICPGRMNIGRLPQLPIQFSYRVEVISEIVNFVTTYDVWYDERYKLVRTDYRPMIAAPPTYNTNPLTEIQDFNGGVRYLRDNTYGNCSVLALQLKSFGAEEDITAMNTNGSFILHIKNPLQLFKIDSNFTYVGKRKCRQMLCAVFSAKRPYFVEGMGNSNATIEFYFLDDAYTNYPNSGRAATRDVPLKVTIDIDNEDFHQTMNIMDFDGNHPDLSVFDISACYSQNAKVHFKVRFPGVLQAALTNSFIYNARQQLGETMQISPLRLQDLRVESDMADVYILATLLDRTSPTAQFTFVQGQKSEFTDDFMFQSIIDPVMCAKLCVGFDNFTCNSFDFCPGDAKGSCRLSRRHISEGSSHLVKGGGCDHFSRTVNGPVIREKSLYDAYNLLKKKIVSKSLIIQVIMETVPLKSFVGVDLTITYGWIQAATTPVFKNFFSYSQEIVIPQYGQIFDSKVWYSQDYKLVRYDFHNTKPTSPYFSTNPMTVMHDFNTGIQYAMDRFYENCTISPIKAGAFDSTLDFSELIKDGSYVVKLKDPMTVFHLTPNMRFIGQRTVRDFLTNVFEAVLQNFTLPGLNGKYTAIIEYYFLVTGWVESASSDSGGTQQYLVKTDMIIVEKALVITTNYFDFEYFEPDLSLFDVKKCFTSTDQHHFQLTFPGQFHPYLDIYQKVFELETLERLSQATGASILRFQDISLNYDPFNIYISATILGRPPFLTEFTKLQILIKNLGNDTIYSNLKSAEDCANACLSTNRFPCNSFDFCPQSSTCYLSRKHISSGKQPSSNSTCQHYSKTVNATASPAPTMLVAYNNLKNAVYRGVFKVVIKTSNFTKLYVASSIKDTLARPSDAIQGGQMMKHFAVFKQNSVLVKSDLSLSGVAVDDCATECVMEELFDCQSFQYCAGEGLCLLSKVHPDLNQSLVQPHKFCDLYTRQYLDHYNARPGITFPSNADDVILAVPSPNMCAKQCTVTANCKSFDYCADSKTCRLKNTHELDVPSAVFQKAPDCNHYSRKYIDDFKFVEGKELKFGKVLEFDGVSVDQCAKLCIEEESVNCRSFAYCGNYTKCKLISSTPKQQGSGSLTPGEFCSLYIRVYNPSSSLPNNSSSVHAVPQTQSKSNIGPLIGTSIGGLILGLVFGGGAVYFFRKYKRKGDDMTMNILQD</sequence>
<organism evidence="4 5">
    <name type="scientific">Crassostrea virginica</name>
    <name type="common">Eastern oyster</name>
    <dbReference type="NCBI Taxonomy" id="6565"/>
    <lineage>
        <taxon>Eukaryota</taxon>
        <taxon>Metazoa</taxon>
        <taxon>Spiralia</taxon>
        <taxon>Lophotrochozoa</taxon>
        <taxon>Mollusca</taxon>
        <taxon>Bivalvia</taxon>
        <taxon>Autobranchia</taxon>
        <taxon>Pteriomorphia</taxon>
        <taxon>Ostreida</taxon>
        <taxon>Ostreoidea</taxon>
        <taxon>Ostreidae</taxon>
        <taxon>Crassostrea</taxon>
    </lineage>
</organism>
<keyword evidence="1" id="KW-1133">Transmembrane helix</keyword>
<dbReference type="SMART" id="SM00473">
    <property type="entry name" value="PAN_AP"/>
    <property type="match status" value="5"/>
</dbReference>
<dbReference type="Pfam" id="PF14295">
    <property type="entry name" value="PAN_4"/>
    <property type="match status" value="1"/>
</dbReference>
<evidence type="ECO:0000256" key="1">
    <source>
        <dbReference type="SAM" id="Phobius"/>
    </source>
</evidence>
<accession>A0A8B8CIE0</accession>
<feature type="domain" description="Apple" evidence="3">
    <location>
        <begin position="1243"/>
        <end position="1322"/>
    </location>
</feature>
<dbReference type="PROSITE" id="PS50948">
    <property type="entry name" value="PAN"/>
    <property type="match status" value="3"/>
</dbReference>
<protein>
    <submittedName>
        <fullName evidence="5">Uncharacterized protein LOC111119542</fullName>
    </submittedName>
</protein>
<reference evidence="5" key="1">
    <citation type="submission" date="2025-08" db="UniProtKB">
        <authorList>
            <consortium name="RefSeq"/>
        </authorList>
    </citation>
    <scope>IDENTIFICATION</scope>
    <source>
        <tissue evidence="5">Whole sample</tissue>
    </source>
</reference>
<keyword evidence="4" id="KW-1185">Reference proteome</keyword>
<feature type="chain" id="PRO_5034004916" evidence="2">
    <location>
        <begin position="21"/>
        <end position="1389"/>
    </location>
</feature>
<dbReference type="Gene3D" id="3.50.4.10">
    <property type="entry name" value="Hepatocyte Growth Factor"/>
    <property type="match status" value="5"/>
</dbReference>
<dbReference type="Proteomes" id="UP000694844">
    <property type="component" value="Chromosome 2"/>
</dbReference>
<proteinExistence type="predicted"/>